<dbReference type="EMBL" id="UINC01077759">
    <property type="protein sequence ID" value="SVC18179.1"/>
    <property type="molecule type" value="Genomic_DNA"/>
</dbReference>
<gene>
    <name evidence="2" type="ORF">METZ01_LOCUS271033</name>
</gene>
<proteinExistence type="predicted"/>
<evidence type="ECO:0000259" key="1">
    <source>
        <dbReference type="Pfam" id="PF03807"/>
    </source>
</evidence>
<feature type="domain" description="Pyrroline-5-carboxylate reductase catalytic N-terminal" evidence="1">
    <location>
        <begin position="1"/>
        <end position="42"/>
    </location>
</feature>
<dbReference type="InterPro" id="IPR028939">
    <property type="entry name" value="P5C_Rdtase_cat_N"/>
</dbReference>
<dbReference type="Gene3D" id="3.40.50.720">
    <property type="entry name" value="NAD(P)-binding Rossmann-like Domain"/>
    <property type="match status" value="1"/>
</dbReference>
<protein>
    <recommendedName>
        <fullName evidence="1">Pyrroline-5-carboxylate reductase catalytic N-terminal domain-containing protein</fullName>
    </recommendedName>
</protein>
<reference evidence="2" key="1">
    <citation type="submission" date="2018-05" db="EMBL/GenBank/DDBJ databases">
        <authorList>
            <person name="Lanie J.A."/>
            <person name="Ng W.-L."/>
            <person name="Kazmierczak K.M."/>
            <person name="Andrzejewski T.M."/>
            <person name="Davidsen T.M."/>
            <person name="Wayne K.J."/>
            <person name="Tettelin H."/>
            <person name="Glass J.I."/>
            <person name="Rusch D."/>
            <person name="Podicherti R."/>
            <person name="Tsui H.-C.T."/>
            <person name="Winkler M.E."/>
        </authorList>
    </citation>
    <scope>NUCLEOTIDE SEQUENCE</scope>
</reference>
<feature type="non-terminal residue" evidence="2">
    <location>
        <position position="43"/>
    </location>
</feature>
<name>A0A382K252_9ZZZZ</name>
<dbReference type="Pfam" id="PF03807">
    <property type="entry name" value="F420_oxidored"/>
    <property type="match status" value="1"/>
</dbReference>
<sequence>MATALISGLIKAGYDHSRIYASSPEKGHLKKLKKEFSVNVTEN</sequence>
<accession>A0A382K252</accession>
<evidence type="ECO:0000313" key="2">
    <source>
        <dbReference type="EMBL" id="SVC18179.1"/>
    </source>
</evidence>
<organism evidence="2">
    <name type="scientific">marine metagenome</name>
    <dbReference type="NCBI Taxonomy" id="408172"/>
    <lineage>
        <taxon>unclassified sequences</taxon>
        <taxon>metagenomes</taxon>
        <taxon>ecological metagenomes</taxon>
    </lineage>
</organism>
<dbReference type="AlphaFoldDB" id="A0A382K252"/>